<dbReference type="EMBL" id="KX530454">
    <property type="protein sequence ID" value="AOH77126.1"/>
    <property type="molecule type" value="Genomic_DNA"/>
</dbReference>
<keyword evidence="2" id="KW-0540">Nuclease</keyword>
<gene>
    <name evidence="2" type="primary">orf424</name>
</gene>
<dbReference type="InterPro" id="IPR035901">
    <property type="entry name" value="GIY-YIG_endonuc_sf"/>
</dbReference>
<protein>
    <submittedName>
        <fullName evidence="2">Putative GIY-YIG homing endonuclease</fullName>
    </submittedName>
</protein>
<proteinExistence type="predicted"/>
<accession>A0A1C8XRL1</accession>
<keyword evidence="2" id="KW-0378">Hydrolase</keyword>
<reference evidence="2" key="1">
    <citation type="submission" date="2016-07" db="EMBL/GenBank/DDBJ databases">
        <title>The complete chloroplast genome of Dunaliella salina strain SQ.</title>
        <authorList>
            <person name="Lopez H."/>
            <person name="Magdaleno D.A."/>
            <person name="Stephano J.L."/>
        </authorList>
    </citation>
    <scope>NUCLEOTIDE SEQUENCE</scope>
    <source>
        <strain evidence="2">SQ</strain>
    </source>
</reference>
<dbReference type="PROSITE" id="PS50164">
    <property type="entry name" value="GIY_YIG"/>
    <property type="match status" value="1"/>
</dbReference>
<dbReference type="GO" id="GO:0004519">
    <property type="term" value="F:endonuclease activity"/>
    <property type="evidence" value="ECO:0007669"/>
    <property type="project" value="UniProtKB-KW"/>
</dbReference>
<geneLocation type="chloroplast" evidence="2"/>
<name>A0A1C8XRL1_DUNSA</name>
<keyword evidence="2" id="KW-0255">Endonuclease</keyword>
<dbReference type="InterPro" id="IPR000305">
    <property type="entry name" value="GIY-YIG_endonuc"/>
</dbReference>
<dbReference type="SMART" id="SM00465">
    <property type="entry name" value="GIYc"/>
    <property type="match status" value="2"/>
</dbReference>
<dbReference type="SUPFAM" id="SSF82771">
    <property type="entry name" value="GIY-YIG endonuclease"/>
    <property type="match status" value="1"/>
</dbReference>
<feature type="domain" description="GIY-YIG" evidence="1">
    <location>
        <begin position="43"/>
        <end position="130"/>
    </location>
</feature>
<organism evidence="2">
    <name type="scientific">Dunaliella salina</name>
    <name type="common">Green alga</name>
    <name type="synonym">Protococcus salinus</name>
    <dbReference type="NCBI Taxonomy" id="3046"/>
    <lineage>
        <taxon>Eukaryota</taxon>
        <taxon>Viridiplantae</taxon>
        <taxon>Chlorophyta</taxon>
        <taxon>core chlorophytes</taxon>
        <taxon>Chlorophyceae</taxon>
        <taxon>CS clade</taxon>
        <taxon>Chlamydomonadales</taxon>
        <taxon>Dunaliellaceae</taxon>
        <taxon>Dunaliella</taxon>
    </lineage>
</organism>
<dbReference type="AlphaFoldDB" id="A0A1C8XRL1"/>
<keyword evidence="2" id="KW-0150">Chloroplast</keyword>
<evidence type="ECO:0000259" key="1">
    <source>
        <dbReference type="PROSITE" id="PS50164"/>
    </source>
</evidence>
<keyword evidence="2" id="KW-0934">Plastid</keyword>
<evidence type="ECO:0000313" key="2">
    <source>
        <dbReference type="EMBL" id="AOH77126.1"/>
    </source>
</evidence>
<sequence length="424" mass="48736">MILKKLDDVLLTPDKQVGVKVGINNLKKVKDILGVETLYRPKEQPGVYCIYFEKDDLVYIGQTKNISKEISTLRGGYRLQSSVNEAFKRNSPNVSAYAVIQGPGCIEEEERTKLETFLIKKAGEKSINIKGNPYAKTTSIINDPRIIRPKFIPFTKSWSEFGLSYANLPFPSSGGCIYIFLHKSTGNFYIGESVFSNRRSVIDRHTRYITRSQKYALNGTTVRAVKKYEKIVNNIKEFDSEFFYSSIIHSGVIDKQSSEILEREVRKEASVKYPNRLYNPLSSKEEVIYQNYLARASNLIPPKSISARTKQLPYLPNTFSFPVIVEGKWFESIAEVSKKTGVPLTTVKSRCLSPQFPNYIWLKDISSKNIPLTKDIENRIEEFNEKMIMANDYYSPKTKKTTRMTFDNYYKQQLLKRKNNDNLG</sequence>